<gene>
    <name evidence="2" type="ORF">A1s21155_03630</name>
</gene>
<evidence type="ECO:0000256" key="1">
    <source>
        <dbReference type="SAM" id="Phobius"/>
    </source>
</evidence>
<keyword evidence="1" id="KW-0812">Transmembrane</keyword>
<evidence type="ECO:0000313" key="2">
    <source>
        <dbReference type="EMBL" id="ASY12056.1"/>
    </source>
</evidence>
<sequence>MIVLLNFVVGGAQTVAYLAMVCVCAMILIAIHYVRTRSFKGDIAFAPALCGAVLAVRPLSIL</sequence>
<keyword evidence="3" id="KW-1185">Reference proteome</keyword>
<keyword evidence="1" id="KW-0472">Membrane</keyword>
<name>A0AAC9YT28_9ACTN</name>
<reference evidence="2 3" key="1">
    <citation type="submission" date="2016-07" db="EMBL/GenBank/DDBJ databases">
        <title>High microdiversification within the ubiquitous acI lineage of Actinobacteria.</title>
        <authorList>
            <person name="Neuenschwander S.M."/>
            <person name="Salcher M."/>
            <person name="Ghai R."/>
            <person name="Pernthaler J."/>
        </authorList>
    </citation>
    <scope>NUCLEOTIDE SEQUENCE [LARGE SCALE GENOMIC DNA]</scope>
    <source>
        <strain evidence="2">MMS-21-155</strain>
    </source>
</reference>
<keyword evidence="1" id="KW-1133">Transmembrane helix</keyword>
<organism evidence="2 3">
    <name type="scientific">Candidatus Planktophila dulcis</name>
    <dbReference type="NCBI Taxonomy" id="1884914"/>
    <lineage>
        <taxon>Bacteria</taxon>
        <taxon>Bacillati</taxon>
        <taxon>Actinomycetota</taxon>
        <taxon>Actinomycetes</taxon>
        <taxon>Candidatus Nanopelagicales</taxon>
        <taxon>Candidatus Nanopelagicaceae</taxon>
        <taxon>Candidatus Planktophila</taxon>
    </lineage>
</organism>
<feature type="transmembrane region" description="Helical" evidence="1">
    <location>
        <begin position="15"/>
        <end position="34"/>
    </location>
</feature>
<evidence type="ECO:0000313" key="3">
    <source>
        <dbReference type="Proteomes" id="UP000217216"/>
    </source>
</evidence>
<dbReference type="KEGG" id="plak:A1s21155_03630"/>
<dbReference type="Proteomes" id="UP000217216">
    <property type="component" value="Chromosome"/>
</dbReference>
<dbReference type="EMBL" id="CP016770">
    <property type="protein sequence ID" value="ASY12056.1"/>
    <property type="molecule type" value="Genomic_DNA"/>
</dbReference>
<proteinExistence type="predicted"/>
<dbReference type="AlphaFoldDB" id="A0AAC9YT28"/>
<protein>
    <submittedName>
        <fullName evidence="2">Uncharacterized protein</fullName>
    </submittedName>
</protein>
<accession>A0AAC9YT28</accession>